<feature type="region of interest" description="Disordered" evidence="1">
    <location>
        <begin position="1"/>
        <end position="93"/>
    </location>
</feature>
<gene>
    <name evidence="2" type="ORF">HINF_LOCUS12394</name>
</gene>
<organism evidence="2 3">
    <name type="scientific">Hexamita inflata</name>
    <dbReference type="NCBI Taxonomy" id="28002"/>
    <lineage>
        <taxon>Eukaryota</taxon>
        <taxon>Metamonada</taxon>
        <taxon>Diplomonadida</taxon>
        <taxon>Hexamitidae</taxon>
        <taxon>Hexamitinae</taxon>
        <taxon>Hexamita</taxon>
    </lineage>
</organism>
<dbReference type="SUPFAM" id="SSF50978">
    <property type="entry name" value="WD40 repeat-like"/>
    <property type="match status" value="1"/>
</dbReference>
<proteinExistence type="predicted"/>
<dbReference type="EMBL" id="CAXDID020000028">
    <property type="protein sequence ID" value="CAL5992055.1"/>
    <property type="molecule type" value="Genomic_DNA"/>
</dbReference>
<name>A0ABP1HH89_9EUKA</name>
<evidence type="ECO:0000313" key="2">
    <source>
        <dbReference type="EMBL" id="CAL5992055.1"/>
    </source>
</evidence>
<evidence type="ECO:0000256" key="1">
    <source>
        <dbReference type="SAM" id="MobiDB-lite"/>
    </source>
</evidence>
<reference evidence="2 3" key="1">
    <citation type="submission" date="2024-07" db="EMBL/GenBank/DDBJ databases">
        <authorList>
            <person name="Akdeniz Z."/>
        </authorList>
    </citation>
    <scope>NUCLEOTIDE SEQUENCE [LARGE SCALE GENOMIC DNA]</scope>
</reference>
<keyword evidence="3" id="KW-1185">Reference proteome</keyword>
<dbReference type="InterPro" id="IPR036322">
    <property type="entry name" value="WD40_repeat_dom_sf"/>
</dbReference>
<sequence>MPYLGKNFDPSKVRSSQGPAQQPQQGQQMQPHQNFQNRPQFQQGFQQGANPQGFNPNLQNGPNNQQGQQRQPFPNQPHQQNQNNFDQNSGNGQFIQNFNQQQQIEAILKQDNVKAFPRIIQFSKFSQNSEFQLVAVAGQNMIYIVDPQRNQQVLQTFSLQKTNEFKVDIYIFDLIFTHNLLIVATNLGVYYADFYGCKKQAEIIVRKEGTDETYKKQEIKFDFSQVNFSLIYTSQKPSRSLNFKKNPESDAYRLSFINGDLQFSNGFKNEDSVIVQCDILFTMDGSRRVIQDIHPLQTIVTGGYVQSLTLTVSMRAIFILQTTESLQLVGAEMRGNDAEQIFCFNILLSGLVFDNLVCTADLFDFVHVVASSFQQVCFGAHIQIRQNQIQIQSLIENGRITGIQKQTGDINGLYLNPTDNNCVYVVCNNGFIVQFLFSSKISMTQRGNAHEIGSLKKYGGILLCATTDKDKVYFVRGEESNETKSWGICDMLNRDSVVGDGVKIVQLE</sequence>
<comment type="caution">
    <text evidence="2">The sequence shown here is derived from an EMBL/GenBank/DDBJ whole genome shotgun (WGS) entry which is preliminary data.</text>
</comment>
<dbReference type="Proteomes" id="UP001642409">
    <property type="component" value="Unassembled WGS sequence"/>
</dbReference>
<evidence type="ECO:0000313" key="3">
    <source>
        <dbReference type="Proteomes" id="UP001642409"/>
    </source>
</evidence>
<protein>
    <submittedName>
        <fullName evidence="2">WD40-repeat-containing_domain superfamily</fullName>
    </submittedName>
</protein>
<accession>A0ABP1HH89</accession>
<feature type="compositionally biased region" description="Low complexity" evidence="1">
    <location>
        <begin position="17"/>
        <end position="93"/>
    </location>
</feature>